<dbReference type="Pfam" id="PF01408">
    <property type="entry name" value="GFO_IDH_MocA"/>
    <property type="match status" value="1"/>
</dbReference>
<dbReference type="InterPro" id="IPR006311">
    <property type="entry name" value="TAT_signal"/>
</dbReference>
<accession>A0A1Q2MGY0</accession>
<dbReference type="AlphaFoldDB" id="A0A1Q2MGY0"/>
<feature type="chain" id="PRO_5010246488" evidence="1">
    <location>
        <begin position="24"/>
        <end position="433"/>
    </location>
</feature>
<name>A0A1Q2MGY0_9BACT</name>
<dbReference type="SUPFAM" id="SSF51735">
    <property type="entry name" value="NAD(P)-binding Rossmann-fold domains"/>
    <property type="match status" value="1"/>
</dbReference>
<dbReference type="Pfam" id="PF19051">
    <property type="entry name" value="GFO_IDH_MocA_C2"/>
    <property type="match status" value="1"/>
</dbReference>
<dbReference type="InterPro" id="IPR043906">
    <property type="entry name" value="Gfo/Idh/MocA_OxRdtase_bact_C"/>
</dbReference>
<evidence type="ECO:0000313" key="5">
    <source>
        <dbReference type="Proteomes" id="UP000188181"/>
    </source>
</evidence>
<dbReference type="NCBIfam" id="TIGR01409">
    <property type="entry name" value="TAT_signal_seq"/>
    <property type="match status" value="1"/>
</dbReference>
<dbReference type="GO" id="GO:0050112">
    <property type="term" value="F:inositol 2-dehydrogenase (NAD+) activity"/>
    <property type="evidence" value="ECO:0007669"/>
    <property type="project" value="UniProtKB-EC"/>
</dbReference>
<dbReference type="EC" id="1.1.1.18" evidence="4"/>
<evidence type="ECO:0000259" key="3">
    <source>
        <dbReference type="Pfam" id="PF19051"/>
    </source>
</evidence>
<feature type="signal peptide" evidence="1">
    <location>
        <begin position="1"/>
        <end position="23"/>
    </location>
</feature>
<gene>
    <name evidence="4" type="primary">iolG_4</name>
    <name evidence="4" type="ORF">SMSP2_01943</name>
</gene>
<reference evidence="5" key="1">
    <citation type="submission" date="2017-02" db="EMBL/GenBank/DDBJ databases">
        <title>Comparative genomics and description of representatives of a novel lineage of planctomycetes thriving in anoxic sediments.</title>
        <authorList>
            <person name="Spring S."/>
            <person name="Bunk B."/>
            <person name="Sproer C."/>
        </authorList>
    </citation>
    <scope>NUCLEOTIDE SEQUENCE [LARGE SCALE GENOMIC DNA]</scope>
    <source>
        <strain evidence="5">SM-Chi-D1</strain>
    </source>
</reference>
<dbReference type="Gene3D" id="3.40.50.720">
    <property type="entry name" value="NAD(P)-binding Rossmann-like Domain"/>
    <property type="match status" value="1"/>
</dbReference>
<dbReference type="GO" id="GO:0000166">
    <property type="term" value="F:nucleotide binding"/>
    <property type="evidence" value="ECO:0007669"/>
    <property type="project" value="InterPro"/>
</dbReference>
<feature type="domain" description="Gfo/Idh/MocA-like oxidoreductase N-terminal" evidence="2">
    <location>
        <begin position="46"/>
        <end position="168"/>
    </location>
</feature>
<dbReference type="EMBL" id="CP019646">
    <property type="protein sequence ID" value="AQQ71567.1"/>
    <property type="molecule type" value="Genomic_DNA"/>
</dbReference>
<evidence type="ECO:0000313" key="4">
    <source>
        <dbReference type="EMBL" id="AQQ71567.1"/>
    </source>
</evidence>
<dbReference type="STRING" id="1851148.SMSP2_01943"/>
<dbReference type="InterPro" id="IPR019546">
    <property type="entry name" value="TAT_signal_bac_arc"/>
</dbReference>
<dbReference type="PANTHER" id="PTHR43818:SF5">
    <property type="entry name" value="OXIDOREDUCTASE FAMILY PROTEIN"/>
    <property type="match status" value="1"/>
</dbReference>
<dbReference type="OrthoDB" id="9788246at2"/>
<dbReference type="RefSeq" id="WP_146683732.1">
    <property type="nucleotide sequence ID" value="NZ_CP019646.1"/>
</dbReference>
<dbReference type="KEGG" id="pbas:SMSP2_01943"/>
<keyword evidence="1" id="KW-0732">Signal</keyword>
<dbReference type="SUPFAM" id="SSF55347">
    <property type="entry name" value="Glyceraldehyde-3-phosphate dehydrogenase-like, C-terminal domain"/>
    <property type="match status" value="1"/>
</dbReference>
<protein>
    <submittedName>
        <fullName evidence="4">Inositol 2-dehydrogenase</fullName>
        <ecNumber evidence="4">1.1.1.18</ecNumber>
    </submittedName>
</protein>
<feature type="domain" description="Gfo/Idh/MocA-like oxidoreductase bacterial type C-terminal" evidence="3">
    <location>
        <begin position="183"/>
        <end position="433"/>
    </location>
</feature>
<keyword evidence="4" id="KW-0560">Oxidoreductase</keyword>
<sequence length="433" mass="48180" precursor="true">MRKKTTRRSFLKGSALTAASAVGFPFIVQSSALGLNGATAPSNRITVGCVGLNWMGMGNLGNCLGRKEVQVRALCDIDSNHLKKAHDTVKAKYGNDDCAAYHYFEELLARDDIDAVILSLPDHWHSIVSIRAMEAGKDVYGEKPLSHTLREGRAMCQAAKRYGTVWQTGSWQRSVPNFTQAVQIVRSGMIGKIQRVEVGLPSGFYESKDETPKEPPATLDYDRWLGPAPWAPYCEARCHINWRWHLDYGGGQLMDWVGHHIDIAHWGLDCDNTGPVEVSGTGEFPESGLWNAAKRYRCKAIYADGREFTIASGHSDIRSGTTWYGENGMWVYVNRGAIEANPKSLLDRKFGPDDTDVYVSTDHMGNFLECIKTRKKTITPIETAHRSASVGHLCQAAILTGRKIRFNPETEQILDDETANSMLGKAMRSPWRI</sequence>
<dbReference type="PROSITE" id="PS51318">
    <property type="entry name" value="TAT"/>
    <property type="match status" value="1"/>
</dbReference>
<proteinExistence type="predicted"/>
<dbReference type="Gene3D" id="3.30.360.10">
    <property type="entry name" value="Dihydrodipicolinate Reductase, domain 2"/>
    <property type="match status" value="1"/>
</dbReference>
<evidence type="ECO:0000256" key="1">
    <source>
        <dbReference type="SAM" id="SignalP"/>
    </source>
</evidence>
<organism evidence="4 5">
    <name type="scientific">Limihaloglobus sulfuriphilus</name>
    <dbReference type="NCBI Taxonomy" id="1851148"/>
    <lineage>
        <taxon>Bacteria</taxon>
        <taxon>Pseudomonadati</taxon>
        <taxon>Planctomycetota</taxon>
        <taxon>Phycisphaerae</taxon>
        <taxon>Sedimentisphaerales</taxon>
        <taxon>Sedimentisphaeraceae</taxon>
        <taxon>Limihaloglobus</taxon>
    </lineage>
</organism>
<dbReference type="InterPro" id="IPR050463">
    <property type="entry name" value="Gfo/Idh/MocA_oxidrdct_glycsds"/>
</dbReference>
<dbReference type="PANTHER" id="PTHR43818">
    <property type="entry name" value="BCDNA.GH03377"/>
    <property type="match status" value="1"/>
</dbReference>
<dbReference type="InterPro" id="IPR000683">
    <property type="entry name" value="Gfo/Idh/MocA-like_OxRdtase_N"/>
</dbReference>
<keyword evidence="5" id="KW-1185">Reference proteome</keyword>
<evidence type="ECO:0000259" key="2">
    <source>
        <dbReference type="Pfam" id="PF01408"/>
    </source>
</evidence>
<dbReference type="Proteomes" id="UP000188181">
    <property type="component" value="Chromosome"/>
</dbReference>
<dbReference type="InterPro" id="IPR036291">
    <property type="entry name" value="NAD(P)-bd_dom_sf"/>
</dbReference>